<dbReference type="InterPro" id="IPR007392">
    <property type="entry name" value="GD_AH_second"/>
</dbReference>
<evidence type="ECO:0000313" key="5">
    <source>
        <dbReference type="Proteomes" id="UP000298642"/>
    </source>
</evidence>
<dbReference type="AlphaFoldDB" id="A0A4D7AK34"/>
<accession>A0A4D7AK34</accession>
<dbReference type="Pfam" id="PF20629">
    <property type="entry name" value="GD_AH_C"/>
    <property type="match status" value="1"/>
</dbReference>
<dbReference type="Pfam" id="PF08666">
    <property type="entry name" value="SAF"/>
    <property type="match status" value="1"/>
</dbReference>
<organism evidence="4 5">
    <name type="scientific">Dysosmobacter welbionis</name>
    <dbReference type="NCBI Taxonomy" id="2093857"/>
    <lineage>
        <taxon>Bacteria</taxon>
        <taxon>Bacillati</taxon>
        <taxon>Bacillota</taxon>
        <taxon>Clostridia</taxon>
        <taxon>Eubacteriales</taxon>
        <taxon>Oscillospiraceae</taxon>
        <taxon>Dysosmobacter</taxon>
    </lineage>
</organism>
<dbReference type="Proteomes" id="UP000298642">
    <property type="component" value="Chromosome"/>
</dbReference>
<dbReference type="Pfam" id="PF04295">
    <property type="entry name" value="GD_AH_second"/>
    <property type="match status" value="1"/>
</dbReference>
<dbReference type="SMART" id="SM00858">
    <property type="entry name" value="SAF"/>
    <property type="match status" value="1"/>
</dbReference>
<dbReference type="GO" id="GO:0016829">
    <property type="term" value="F:lyase activity"/>
    <property type="evidence" value="ECO:0007669"/>
    <property type="project" value="UniProtKB-KW"/>
</dbReference>
<dbReference type="EMBL" id="CP034413">
    <property type="protein sequence ID" value="QCI58011.1"/>
    <property type="molecule type" value="Genomic_DNA"/>
</dbReference>
<gene>
    <name evidence="4" type="ORF">EIO64_01225</name>
</gene>
<dbReference type="GeneID" id="89522851"/>
<proteinExistence type="inferred from homology"/>
<reference evidence="5" key="1">
    <citation type="submission" date="2018-12" db="EMBL/GenBank/DDBJ databases">
        <title>Dusodibacter welbiota gen. nov., sp. nov., isolated from human faeces and emended description of the Oscillibacter genus.</title>
        <authorList>
            <person name="Le Roy T."/>
            <person name="Van der Smissen P."/>
            <person name="Delzenne N."/>
            <person name="Muccioli G."/>
            <person name="Collet J.F."/>
            <person name="Cani P.D."/>
        </authorList>
    </citation>
    <scope>NUCLEOTIDE SEQUENCE [LARGE SCALE GENOMIC DNA]</scope>
    <source>
        <strain evidence="5">J115</strain>
    </source>
</reference>
<dbReference type="InterPro" id="IPR048332">
    <property type="entry name" value="GD_AH_C"/>
</dbReference>
<dbReference type="CDD" id="cd11613">
    <property type="entry name" value="SAF_AH_GD"/>
    <property type="match status" value="1"/>
</dbReference>
<protein>
    <submittedName>
        <fullName evidence="4">Altronate dehydratase family protein</fullName>
    </submittedName>
</protein>
<dbReference type="RefSeq" id="WP_025544473.1">
    <property type="nucleotide sequence ID" value="NZ_CP034413.3"/>
</dbReference>
<evidence type="ECO:0000313" key="4">
    <source>
        <dbReference type="EMBL" id="QCI58011.1"/>
    </source>
</evidence>
<keyword evidence="2" id="KW-0456">Lyase</keyword>
<dbReference type="InterPro" id="IPR044144">
    <property type="entry name" value="SAF_UxaA/GarD"/>
</dbReference>
<dbReference type="GO" id="GO:0019698">
    <property type="term" value="P:D-galacturonate catabolic process"/>
    <property type="evidence" value="ECO:0007669"/>
    <property type="project" value="TreeGrafter"/>
</dbReference>
<sequence length="507" mass="54731">MKIYKKSMLIEESDNVAVAVEPIQAGECTLVAGEEITANEYIKEGHKIARTDIEKGAEIIKYGVHIGVATQFIKKGDWVHEHNVYDDFEEINREQRAYYRSMAPDAMDYTIHHKYKKEELGLPETIMGYKRADGSFGIRNQVVVISLVQCSNNAAQRISAACNVPATFVDAACGEFPDRFERTRRGFITTGTHPNTFGVVLLSLGCQQTDPEDVAEEIRKTGRPVVNISIQADGGVTKAIQDGIAAVEDLKRQAEAQKREPCPLSGLIIGGYNGGSDWTSGLSANPVVGEAIDMHLSAGGRAVEVCGRGGYPTTAASYEIGMRLMDIGDFFNEDCTRRGGKGLSQVNPTPGNKAGGLTTMTEKNLGSFKTQGHRRILGILDCGDPVPGAGAWGINQAQGANDAYASTTLAMSGCHICLFTTGRGNPIGNACMTTIKITGNPQTATALEDMIDYSAAPMLYGELSLQESGRELYELLLRVANGEETKAEKLGDYSWTTPHGTSYNGDY</sequence>
<dbReference type="InterPro" id="IPR013974">
    <property type="entry name" value="SAF"/>
</dbReference>
<dbReference type="Gene3D" id="2.30.130.110">
    <property type="match status" value="1"/>
</dbReference>
<dbReference type="InterPro" id="IPR052172">
    <property type="entry name" value="UxaA_altronate/galactarate_dh"/>
</dbReference>
<feature type="domain" description="SAF" evidence="3">
    <location>
        <begin position="14"/>
        <end position="85"/>
    </location>
</feature>
<dbReference type="PANTHER" id="PTHR30536:SF5">
    <property type="entry name" value="ALTRONATE DEHYDRATASE"/>
    <property type="match status" value="1"/>
</dbReference>
<evidence type="ECO:0000256" key="2">
    <source>
        <dbReference type="ARBA" id="ARBA00023239"/>
    </source>
</evidence>
<dbReference type="KEGG" id="obj:EIO64_01225"/>
<evidence type="ECO:0000259" key="3">
    <source>
        <dbReference type="SMART" id="SM00858"/>
    </source>
</evidence>
<comment type="similarity">
    <text evidence="1">Belongs to the UxaA family.</text>
</comment>
<dbReference type="PANTHER" id="PTHR30536">
    <property type="entry name" value="ALTRONATE/GALACTARATE DEHYDRATASE"/>
    <property type="match status" value="1"/>
</dbReference>
<evidence type="ECO:0000256" key="1">
    <source>
        <dbReference type="ARBA" id="ARBA00010986"/>
    </source>
</evidence>
<keyword evidence="5" id="KW-1185">Reference proteome</keyword>
<name>A0A4D7AK34_9FIRM</name>